<dbReference type="Proteomes" id="UP000677152">
    <property type="component" value="Chromosome"/>
</dbReference>
<evidence type="ECO:0000313" key="1">
    <source>
        <dbReference type="EMBL" id="QUF07659.1"/>
    </source>
</evidence>
<proteinExistence type="predicted"/>
<protein>
    <submittedName>
        <fullName evidence="1">Uncharacterized protein</fullName>
    </submittedName>
</protein>
<reference evidence="1" key="1">
    <citation type="submission" date="2021-04" db="EMBL/GenBank/DDBJ databases">
        <title>Genomic sequence of Actinosynnema pretiosum subsp. pretiosum ATCC 31280 (C-14919).</title>
        <authorList>
            <person name="Bai L."/>
            <person name="Wang X."/>
            <person name="Xiao Y."/>
        </authorList>
    </citation>
    <scope>NUCLEOTIDE SEQUENCE</scope>
    <source>
        <strain evidence="1">ATCC 31280</strain>
    </source>
</reference>
<dbReference type="SUPFAM" id="SSF52540">
    <property type="entry name" value="P-loop containing nucleoside triphosphate hydrolases"/>
    <property type="match status" value="1"/>
</dbReference>
<name>A0AA45LCA6_9PSEU</name>
<organism evidence="1 2">
    <name type="scientific">Actinosynnema pretiosum subsp. pretiosum</name>
    <dbReference type="NCBI Taxonomy" id="103721"/>
    <lineage>
        <taxon>Bacteria</taxon>
        <taxon>Bacillati</taxon>
        <taxon>Actinomycetota</taxon>
        <taxon>Actinomycetes</taxon>
        <taxon>Pseudonocardiales</taxon>
        <taxon>Pseudonocardiaceae</taxon>
        <taxon>Actinosynnema</taxon>
    </lineage>
</organism>
<gene>
    <name evidence="1" type="ORF">KCV87_17660</name>
</gene>
<dbReference type="InterPro" id="IPR059206">
    <property type="entry name" value="Sll1717-like"/>
</dbReference>
<dbReference type="InterPro" id="IPR027417">
    <property type="entry name" value="P-loop_NTPase"/>
</dbReference>
<accession>A0AA45LCA6</accession>
<dbReference type="AlphaFoldDB" id="A0AA45LCA6"/>
<dbReference type="EMBL" id="CP073249">
    <property type="protein sequence ID" value="QUF07659.1"/>
    <property type="molecule type" value="Genomic_DNA"/>
</dbReference>
<evidence type="ECO:0000313" key="2">
    <source>
        <dbReference type="Proteomes" id="UP000677152"/>
    </source>
</evidence>
<sequence length="493" mass="55541">MHREGDLQFSELKFGSNAAEDESVDDPKLLLEGFYDLRNITEDIISGQKWLVLGPKGAGKSAITEHLRLRSAEQDHWFVRKLDLLYFPFLDIDSLDVGGQTRGSRLPAVWTYLLCLEIITSLELDEGFSNSANDEIGKVVKELRKANLVPSLALKQNLFRLAKVGLKVKPPGVEMSADGERNAGDGAFYQVVDKLKELISGVDVDAIHFLVIDGLDTLSLGEDDEARWGVLTALVNACDHLNRLFREKKTPVRLVMLCRNDIFTNMAYPDSNKILSRSASLLSWFPDSRRAIDSELFDLADKKASVYAGKINDLVGSFLPKEIIYGNNVKKSIHDYLMEFTRYLPRDFLQLLNYVALHSPSRGIPGINNVIDGAKDYAEKYFTEEVKSGLLPLLGRRQTNLLVDLLNILPGDKFMLGSLKKIAASDRRYDAIDLISCVNTMHRIGVLANMTRAPEGHYYNFIYHNPRARLNLNEKMILHNAAAIGFNRTRKFF</sequence>
<dbReference type="NCBIfam" id="NF047389">
    <property type="entry name" value="ATPase_Sll1717"/>
    <property type="match status" value="1"/>
</dbReference>